<dbReference type="EMBL" id="VEVO01000007">
    <property type="protein sequence ID" value="KAF0039957.1"/>
    <property type="molecule type" value="Genomic_DNA"/>
</dbReference>
<proteinExistence type="predicted"/>
<protein>
    <submittedName>
        <fullName evidence="1">Uncharacterized protein</fullName>
    </submittedName>
</protein>
<gene>
    <name evidence="1" type="ORF">F2P81_008192</name>
</gene>
<reference evidence="1 2" key="1">
    <citation type="submission" date="2019-06" db="EMBL/GenBank/DDBJ databases">
        <title>Draft genomes of female and male turbot (Scophthalmus maximus).</title>
        <authorList>
            <person name="Xu H."/>
            <person name="Xu X.-W."/>
            <person name="Shao C."/>
            <person name="Chen S."/>
        </authorList>
    </citation>
    <scope>NUCLEOTIDE SEQUENCE [LARGE SCALE GENOMIC DNA]</scope>
    <source>
        <strain evidence="1">Ysfricsl-2016a</strain>
        <tissue evidence="1">Blood</tissue>
    </source>
</reference>
<name>A0A6A4T1M1_SCOMX</name>
<evidence type="ECO:0000313" key="2">
    <source>
        <dbReference type="Proteomes" id="UP000438429"/>
    </source>
</evidence>
<sequence>MHAFHRKELACRENVAFAVLRTLPLRGPQHRVQCVHEHEALTGLLLLDRRAPSAGDAEDLLWKDEMFSAHYGEVGVRLQLQPLAHEDILDVYRTTRFNYIIVANVDCASFCGDSLEL</sequence>
<comment type="caution">
    <text evidence="1">The sequence shown here is derived from an EMBL/GenBank/DDBJ whole genome shotgun (WGS) entry which is preliminary data.</text>
</comment>
<accession>A0A6A4T1M1</accession>
<evidence type="ECO:0000313" key="1">
    <source>
        <dbReference type="EMBL" id="KAF0039957.1"/>
    </source>
</evidence>
<dbReference type="AlphaFoldDB" id="A0A6A4T1M1"/>
<dbReference type="Proteomes" id="UP000438429">
    <property type="component" value="Unassembled WGS sequence"/>
</dbReference>
<organism evidence="1 2">
    <name type="scientific">Scophthalmus maximus</name>
    <name type="common">Turbot</name>
    <name type="synonym">Psetta maxima</name>
    <dbReference type="NCBI Taxonomy" id="52904"/>
    <lineage>
        <taxon>Eukaryota</taxon>
        <taxon>Metazoa</taxon>
        <taxon>Chordata</taxon>
        <taxon>Craniata</taxon>
        <taxon>Vertebrata</taxon>
        <taxon>Euteleostomi</taxon>
        <taxon>Actinopterygii</taxon>
        <taxon>Neopterygii</taxon>
        <taxon>Teleostei</taxon>
        <taxon>Neoteleostei</taxon>
        <taxon>Acanthomorphata</taxon>
        <taxon>Carangaria</taxon>
        <taxon>Pleuronectiformes</taxon>
        <taxon>Pleuronectoidei</taxon>
        <taxon>Scophthalmidae</taxon>
        <taxon>Scophthalmus</taxon>
    </lineage>
</organism>